<feature type="transmembrane region" description="Helical" evidence="1">
    <location>
        <begin position="100"/>
        <end position="129"/>
    </location>
</feature>
<gene>
    <name evidence="2" type="ORF">HGA13_15135</name>
</gene>
<evidence type="ECO:0000256" key="1">
    <source>
        <dbReference type="SAM" id="Phobius"/>
    </source>
</evidence>
<name>A0A846XG10_9NOCA</name>
<sequence length="736" mass="77388">MRILGGRGLPASWAGPRRRRLLYGLLLVAILTVFPGGLGAVAMAQDGAGGSAPNRMDGVAWMNIRDSAGVQLADYTFVGARGSLLDPGATVVWTLIGLEFVGYMVIVTTAIWFIGYALSFAWLDLFAGALQGAVNAFADQLATPAVLITAVSIGAFFVAWFTVRGFHSKAVIQILTMLVVAVLGPLFLASPLAGALGSDGPLARGRDLGMAVAAGLNGADSRNPDQVLSTLQGDMADNFARRPVQVWNFGHIVDDRSACAAAWSAGMTAGDPERTQRELGACGDTAAVTSAHPHIGQIGTGLVLLVSAAVLLLFAVVLSLRLMRAALDAVYQAIMAVFGFVAGGFVYGPTQSFLIRNLVNSGIAAARMCAYTVFVGIYLVLLGNIFHQARGQVVAVIVIAAVVEIVAIFQMGRLSKSLTRGSTWAANRFALAIQGAPAGSGGTALGMGGAGGGRGSGGGSGMGTIASLAALNTVNASPLTAWLLGRTSNPLSPLAFGRMRNDRANIASAAARLESHRWRAMGRQNWRLLARQEAAAWGGIDTELGLNRALKHLDNNRVPAEMLPAVLLDAGASHERIHNHMRARQTRTDTRFRHPYGFPPLQKAVAAGNAVLNHAGTDAEMAFAAQAVSDADSLARHTLAPAPGARLDHAFIARVQQHWDSDRALRANIGPGEWDRVGRDTRTAIAHQLATEHLATARAYSDSPTAGRRGELAASLKRLSNLDHTLPEFGLDPWDL</sequence>
<keyword evidence="1" id="KW-0472">Membrane</keyword>
<feature type="transmembrane region" description="Helical" evidence="1">
    <location>
        <begin position="393"/>
        <end position="412"/>
    </location>
</feature>
<keyword evidence="1" id="KW-1133">Transmembrane helix</keyword>
<evidence type="ECO:0000313" key="3">
    <source>
        <dbReference type="Proteomes" id="UP000565715"/>
    </source>
</evidence>
<dbReference type="RefSeq" id="WP_210746933.1">
    <property type="nucleotide sequence ID" value="NZ_JAAXOO010000003.1"/>
</dbReference>
<feature type="transmembrane region" description="Helical" evidence="1">
    <location>
        <begin position="368"/>
        <end position="387"/>
    </location>
</feature>
<protein>
    <submittedName>
        <fullName evidence="2">Uncharacterized protein</fullName>
    </submittedName>
</protein>
<keyword evidence="1" id="KW-0812">Transmembrane</keyword>
<organism evidence="2 3">
    <name type="scientific">Nocardia speluncae</name>
    <dbReference type="NCBI Taxonomy" id="419477"/>
    <lineage>
        <taxon>Bacteria</taxon>
        <taxon>Bacillati</taxon>
        <taxon>Actinomycetota</taxon>
        <taxon>Actinomycetes</taxon>
        <taxon>Mycobacteriales</taxon>
        <taxon>Nocardiaceae</taxon>
        <taxon>Nocardia</taxon>
    </lineage>
</organism>
<dbReference type="EMBL" id="JAAXOO010000003">
    <property type="protein sequence ID" value="NKY34397.1"/>
    <property type="molecule type" value="Genomic_DNA"/>
</dbReference>
<evidence type="ECO:0000313" key="2">
    <source>
        <dbReference type="EMBL" id="NKY34397.1"/>
    </source>
</evidence>
<feature type="transmembrane region" description="Helical" evidence="1">
    <location>
        <begin position="21"/>
        <end position="44"/>
    </location>
</feature>
<proteinExistence type="predicted"/>
<feature type="transmembrane region" description="Helical" evidence="1">
    <location>
        <begin position="174"/>
        <end position="196"/>
    </location>
</feature>
<feature type="transmembrane region" description="Helical" evidence="1">
    <location>
        <begin position="302"/>
        <end position="323"/>
    </location>
</feature>
<feature type="transmembrane region" description="Helical" evidence="1">
    <location>
        <begin position="329"/>
        <end position="347"/>
    </location>
</feature>
<dbReference type="AlphaFoldDB" id="A0A846XG10"/>
<feature type="transmembrane region" description="Helical" evidence="1">
    <location>
        <begin position="141"/>
        <end position="162"/>
    </location>
</feature>
<keyword evidence="3" id="KW-1185">Reference proteome</keyword>
<reference evidence="2 3" key="1">
    <citation type="submission" date="2020-04" db="EMBL/GenBank/DDBJ databases">
        <title>MicrobeNet Type strains.</title>
        <authorList>
            <person name="Nicholson A.C."/>
        </authorList>
    </citation>
    <scope>NUCLEOTIDE SEQUENCE [LARGE SCALE GENOMIC DNA]</scope>
    <source>
        <strain evidence="2 3">DSM 45078</strain>
    </source>
</reference>
<comment type="caution">
    <text evidence="2">The sequence shown here is derived from an EMBL/GenBank/DDBJ whole genome shotgun (WGS) entry which is preliminary data.</text>
</comment>
<accession>A0A846XG10</accession>
<dbReference type="Proteomes" id="UP000565715">
    <property type="component" value="Unassembled WGS sequence"/>
</dbReference>